<dbReference type="Proteomes" id="UP000826656">
    <property type="component" value="Unassembled WGS sequence"/>
</dbReference>
<organism evidence="1 2">
    <name type="scientific">Solanum tuberosum</name>
    <name type="common">Potato</name>
    <dbReference type="NCBI Taxonomy" id="4113"/>
    <lineage>
        <taxon>Eukaryota</taxon>
        <taxon>Viridiplantae</taxon>
        <taxon>Streptophyta</taxon>
        <taxon>Embryophyta</taxon>
        <taxon>Tracheophyta</taxon>
        <taxon>Spermatophyta</taxon>
        <taxon>Magnoliopsida</taxon>
        <taxon>eudicotyledons</taxon>
        <taxon>Gunneridae</taxon>
        <taxon>Pentapetalae</taxon>
        <taxon>asterids</taxon>
        <taxon>lamiids</taxon>
        <taxon>Solanales</taxon>
        <taxon>Solanaceae</taxon>
        <taxon>Solanoideae</taxon>
        <taxon>Solaneae</taxon>
        <taxon>Solanum</taxon>
    </lineage>
</organism>
<reference evidence="1 2" key="1">
    <citation type="journal article" date="2021" name="bioRxiv">
        <title>Chromosome-scale and haplotype-resolved genome assembly of a tetraploid potato cultivar.</title>
        <authorList>
            <person name="Sun H."/>
            <person name="Jiao W.-B."/>
            <person name="Krause K."/>
            <person name="Campoy J.A."/>
            <person name="Goel M."/>
            <person name="Folz-Donahue K."/>
            <person name="Kukat C."/>
            <person name="Huettel B."/>
            <person name="Schneeberger K."/>
        </authorList>
    </citation>
    <scope>NUCLEOTIDE SEQUENCE [LARGE SCALE GENOMIC DNA]</scope>
    <source>
        <strain evidence="1">SolTubOtavaFocal</strain>
        <tissue evidence="1">Leaves</tissue>
    </source>
</reference>
<evidence type="ECO:0000313" key="1">
    <source>
        <dbReference type="EMBL" id="KAH0758692.1"/>
    </source>
</evidence>
<protein>
    <submittedName>
        <fullName evidence="1">Uncharacterized protein</fullName>
    </submittedName>
</protein>
<accession>A0ABQ7V5P7</accession>
<gene>
    <name evidence="1" type="ORF">KY290_022185</name>
</gene>
<sequence>MLVRCAGCWRKKAGVELWSSPERFSRCCLLGLGGFDFTGNGEVIGKRAVVQRAVAAALFREEERNKI</sequence>
<comment type="caution">
    <text evidence="1">The sequence shown here is derived from an EMBL/GenBank/DDBJ whole genome shotgun (WGS) entry which is preliminary data.</text>
</comment>
<keyword evidence="2" id="KW-1185">Reference proteome</keyword>
<evidence type="ECO:0000313" key="2">
    <source>
        <dbReference type="Proteomes" id="UP000826656"/>
    </source>
</evidence>
<name>A0ABQ7V5P7_SOLTU</name>
<dbReference type="EMBL" id="JAIVGD010000015">
    <property type="protein sequence ID" value="KAH0758692.1"/>
    <property type="molecule type" value="Genomic_DNA"/>
</dbReference>
<proteinExistence type="predicted"/>